<proteinExistence type="predicted"/>
<accession>A0ABP1ENV8</accession>
<organism evidence="2 3">
    <name type="scientific">Tenacibaculum platacis</name>
    <dbReference type="NCBI Taxonomy" id="3137852"/>
    <lineage>
        <taxon>Bacteria</taxon>
        <taxon>Pseudomonadati</taxon>
        <taxon>Bacteroidota</taxon>
        <taxon>Flavobacteriia</taxon>
        <taxon>Flavobacteriales</taxon>
        <taxon>Flavobacteriaceae</taxon>
        <taxon>Tenacibaculum</taxon>
    </lineage>
</organism>
<dbReference type="Proteomes" id="UP001497416">
    <property type="component" value="Unassembled WGS sequence"/>
</dbReference>
<reference evidence="2 3" key="1">
    <citation type="submission" date="2024-05" db="EMBL/GenBank/DDBJ databases">
        <authorList>
            <person name="Duchaud E."/>
        </authorList>
    </citation>
    <scope>NUCLEOTIDE SEQUENCE [LARGE SCALE GENOMIC DNA]</scope>
    <source>
        <strain evidence="2">Ena-SAMPLE-TAB-13-05-2024-13:56:06:370-140302</strain>
    </source>
</reference>
<evidence type="ECO:0000313" key="2">
    <source>
        <dbReference type="EMBL" id="CAL2088418.1"/>
    </source>
</evidence>
<keyword evidence="3" id="KW-1185">Reference proteome</keyword>
<dbReference type="PROSITE" id="PS51257">
    <property type="entry name" value="PROKAR_LIPOPROTEIN"/>
    <property type="match status" value="1"/>
</dbReference>
<protein>
    <recommendedName>
        <fullName evidence="4">Lipoprotein</fullName>
    </recommendedName>
</protein>
<dbReference type="RefSeq" id="WP_348712511.1">
    <property type="nucleotide sequence ID" value="NZ_CAXIXY010000005.1"/>
</dbReference>
<sequence>MKLKTTLTILLCSLVLFISCTDESNDTNNSDEPVLTSHYYFEGKLGGEPFTIEQKVYDGYNFVTEYSFDYGGTTIFCANQPDNEVHSECYAVYASGLLTYNTPKDIISAKMYFGPIKAEEKTLESEINGIHDFFNQNKEVKFRRDFGNTNNFQGNIAFDFFPPEGDNPNYYYSTRFNDNSEYIAKISSVNQIEDNFIIIEGTIDNCKLFDSRDEKDENQGFKMLTDFKFKVKIQADFNFNIYND</sequence>
<evidence type="ECO:0008006" key="4">
    <source>
        <dbReference type="Google" id="ProtNLM"/>
    </source>
</evidence>
<dbReference type="EMBL" id="CAXIXY010000005">
    <property type="protein sequence ID" value="CAL2088418.1"/>
    <property type="molecule type" value="Genomic_DNA"/>
</dbReference>
<evidence type="ECO:0000256" key="1">
    <source>
        <dbReference type="SAM" id="SignalP"/>
    </source>
</evidence>
<keyword evidence="1" id="KW-0732">Signal</keyword>
<gene>
    <name evidence="2" type="ORF">T190607A01A_30128</name>
</gene>
<comment type="caution">
    <text evidence="2">The sequence shown here is derived from an EMBL/GenBank/DDBJ whole genome shotgun (WGS) entry which is preliminary data.</text>
</comment>
<feature type="signal peptide" evidence="1">
    <location>
        <begin position="1"/>
        <end position="24"/>
    </location>
</feature>
<name>A0ABP1ENV8_9FLAO</name>
<feature type="chain" id="PRO_5047278710" description="Lipoprotein" evidence="1">
    <location>
        <begin position="25"/>
        <end position="244"/>
    </location>
</feature>
<evidence type="ECO:0000313" key="3">
    <source>
        <dbReference type="Proteomes" id="UP001497416"/>
    </source>
</evidence>